<dbReference type="PANTHER" id="PTHR39210">
    <property type="entry name" value="HEPARIN-SULFATE LYASE"/>
    <property type="match status" value="1"/>
</dbReference>
<evidence type="ECO:0000256" key="2">
    <source>
        <dbReference type="ARBA" id="ARBA00022729"/>
    </source>
</evidence>
<evidence type="ECO:0000259" key="6">
    <source>
        <dbReference type="Pfam" id="PF07940"/>
    </source>
</evidence>
<reference evidence="8 9" key="1">
    <citation type="submission" date="2024-09" db="EMBL/GenBank/DDBJ databases">
        <authorList>
            <person name="Sun Q."/>
            <person name="Mori K."/>
        </authorList>
    </citation>
    <scope>NUCLEOTIDE SEQUENCE [LARGE SCALE GENOMIC DNA]</scope>
    <source>
        <strain evidence="8 9">CCM 7792</strain>
    </source>
</reference>
<dbReference type="Gene3D" id="2.70.98.70">
    <property type="match status" value="1"/>
</dbReference>
<proteinExistence type="predicted"/>
<keyword evidence="2 5" id="KW-0732">Signal</keyword>
<gene>
    <name evidence="8" type="ORF">ACFFJK_03020</name>
</gene>
<dbReference type="InterPro" id="IPR012480">
    <property type="entry name" value="Hepar_II_III_C"/>
</dbReference>
<dbReference type="Gene3D" id="2.60.40.10">
    <property type="entry name" value="Immunoglobulins"/>
    <property type="match status" value="1"/>
</dbReference>
<evidence type="ECO:0000313" key="8">
    <source>
        <dbReference type="EMBL" id="MFC0250850.1"/>
    </source>
</evidence>
<dbReference type="RefSeq" id="WP_379677613.1">
    <property type="nucleotide sequence ID" value="NZ_JBHLWP010000003.1"/>
</dbReference>
<dbReference type="InterPro" id="IPR032518">
    <property type="entry name" value="HepII_N"/>
</dbReference>
<feature type="chain" id="PRO_5046162301" evidence="5">
    <location>
        <begin position="26"/>
        <end position="744"/>
    </location>
</feature>
<evidence type="ECO:0000256" key="3">
    <source>
        <dbReference type="ARBA" id="ARBA00022764"/>
    </source>
</evidence>
<feature type="domain" description="Heparinase II N-terminal" evidence="7">
    <location>
        <begin position="83"/>
        <end position="454"/>
    </location>
</feature>
<evidence type="ECO:0000259" key="7">
    <source>
        <dbReference type="Pfam" id="PF16332"/>
    </source>
</evidence>
<evidence type="ECO:0000313" key="9">
    <source>
        <dbReference type="Proteomes" id="UP001589773"/>
    </source>
</evidence>
<organism evidence="8 9">
    <name type="scientific">Massilia consociata</name>
    <dbReference type="NCBI Taxonomy" id="760117"/>
    <lineage>
        <taxon>Bacteria</taxon>
        <taxon>Pseudomonadati</taxon>
        <taxon>Pseudomonadota</taxon>
        <taxon>Betaproteobacteria</taxon>
        <taxon>Burkholderiales</taxon>
        <taxon>Oxalobacteraceae</taxon>
        <taxon>Telluria group</taxon>
        <taxon>Massilia</taxon>
    </lineage>
</organism>
<sequence length="744" mass="82021">MQFQRKALVWAAAFAALFASVSARADWVQSNDPLIVKAKPEMNQVQAQNPPGFTWARHPTGPASYELEITPVGGTPTKVVVERNWYLPTKAMALGNYTWRVRPVGSSEWSNPRTFSVTSLSNKFEVPDNQTLRNRILSKARPRSLPASVTPFSTWNYAKKVDLESYLSRLGNEVKAQITAVPALTDSRWTVVISSPLTAAMAAQQTDVRQRINEATRQLEAAALMYRLRGEQIYLNEALLRGDQLAALNPAGPTSYANQDQATRQIAWGLSKAIDLLPGALDSTRKARWLASIKTRTTEIYNNLAGDNGRLDQYPFDSHGNTSLVFLVLISTLNLGDIPEAEKWFDFSFRAYALSPNPWSGPEGGYANGTAYAEYAAGYLLALWDPLHHASGVNFFGKPWTLGFLDFAMNFTPPGARTHAFGDAGETKPDPRVFRAFASRMWSPRAAWYVKNTTGMEDAMSLLSAEYPLPVKHTTFLAAPSNSAYYPSIGWVAMHSDLASNLRTSLFFKSSPYGSFNHSHGDQNGLLLSVAGQPLLVKAGWYDWYGSPYWSDWYHQTRSQNAITFDGGKGQLVDGYREQLLRNGKITAFTAQPTYDYAEGDATPSYGGQLSMAKRQVWHLRNANNAILVRDRLSSTVARTYEWNMHTPVIMTVENALNVKVAAGNQSVCVRSLNTSATFAKWTGPAPKAGVVEDHGAFYLKANANTTAEYLVLLDVGCRRPAVNITTSGTVRTVTVGGQSVTLN</sequence>
<comment type="subcellular location">
    <subcellularLocation>
        <location evidence="1">Periplasm</location>
    </subcellularLocation>
</comment>
<dbReference type="Pfam" id="PF16332">
    <property type="entry name" value="DUF4962"/>
    <property type="match status" value="1"/>
</dbReference>
<feature type="signal peptide" evidence="5">
    <location>
        <begin position="1"/>
        <end position="25"/>
    </location>
</feature>
<name>A0ABV6FCQ8_9BURK</name>
<evidence type="ECO:0000256" key="1">
    <source>
        <dbReference type="ARBA" id="ARBA00004418"/>
    </source>
</evidence>
<comment type="caution">
    <text evidence="8">The sequence shown here is derived from an EMBL/GenBank/DDBJ whole genome shotgun (WGS) entry which is preliminary data.</text>
</comment>
<evidence type="ECO:0000256" key="5">
    <source>
        <dbReference type="SAM" id="SignalP"/>
    </source>
</evidence>
<dbReference type="InterPro" id="IPR013783">
    <property type="entry name" value="Ig-like_fold"/>
</dbReference>
<keyword evidence="3" id="KW-0574">Periplasm</keyword>
<dbReference type="Pfam" id="PF07940">
    <property type="entry name" value="Hepar_II_III_C"/>
    <property type="match status" value="1"/>
</dbReference>
<dbReference type="InterPro" id="IPR008929">
    <property type="entry name" value="Chondroitin_lyas"/>
</dbReference>
<accession>A0ABV6FCQ8</accession>
<dbReference type="SUPFAM" id="SSF48230">
    <property type="entry name" value="Chondroitin AC/alginate lyase"/>
    <property type="match status" value="1"/>
</dbReference>
<protein>
    <submittedName>
        <fullName evidence="8">DUF4962 domain-containing protein</fullName>
    </submittedName>
</protein>
<dbReference type="PANTHER" id="PTHR39210:SF1">
    <property type="entry name" value="HEPARIN-SULFATE LYASE"/>
    <property type="match status" value="1"/>
</dbReference>
<keyword evidence="4" id="KW-0456">Lyase</keyword>
<dbReference type="Proteomes" id="UP001589773">
    <property type="component" value="Unassembled WGS sequence"/>
</dbReference>
<dbReference type="Gene3D" id="1.50.10.100">
    <property type="entry name" value="Chondroitin AC/alginate lyase"/>
    <property type="match status" value="1"/>
</dbReference>
<feature type="domain" description="Heparinase II/III-like C-terminal" evidence="6">
    <location>
        <begin position="480"/>
        <end position="686"/>
    </location>
</feature>
<evidence type="ECO:0000256" key="4">
    <source>
        <dbReference type="ARBA" id="ARBA00023239"/>
    </source>
</evidence>
<keyword evidence="9" id="KW-1185">Reference proteome</keyword>
<dbReference type="EMBL" id="JBHLWP010000003">
    <property type="protein sequence ID" value="MFC0250850.1"/>
    <property type="molecule type" value="Genomic_DNA"/>
</dbReference>